<proteinExistence type="predicted"/>
<evidence type="ECO:0000313" key="2">
    <source>
        <dbReference type="EMBL" id="MCT4334511.1"/>
    </source>
</evidence>
<accession>A0ABT2KDB3</accession>
<evidence type="ECO:0008006" key="4">
    <source>
        <dbReference type="Google" id="ProtNLM"/>
    </source>
</evidence>
<organism evidence="2 3">
    <name type="scientific">Paracoccus maritimus</name>
    <dbReference type="NCBI Taxonomy" id="2933292"/>
    <lineage>
        <taxon>Bacteria</taxon>
        <taxon>Pseudomonadati</taxon>
        <taxon>Pseudomonadota</taxon>
        <taxon>Alphaproteobacteria</taxon>
        <taxon>Rhodobacterales</taxon>
        <taxon>Paracoccaceae</taxon>
        <taxon>Paracoccus</taxon>
    </lineage>
</organism>
<feature type="region of interest" description="Disordered" evidence="1">
    <location>
        <begin position="1"/>
        <end position="30"/>
    </location>
</feature>
<gene>
    <name evidence="2" type="ORF">MU516_16775</name>
</gene>
<comment type="caution">
    <text evidence="2">The sequence shown here is derived from an EMBL/GenBank/DDBJ whole genome shotgun (WGS) entry which is preliminary data.</text>
</comment>
<dbReference type="EMBL" id="JANAVZ010000013">
    <property type="protein sequence ID" value="MCT4334511.1"/>
    <property type="molecule type" value="Genomic_DNA"/>
</dbReference>
<keyword evidence="3" id="KW-1185">Reference proteome</keyword>
<name>A0ABT2KDB3_9RHOB</name>
<evidence type="ECO:0000256" key="1">
    <source>
        <dbReference type="SAM" id="MobiDB-lite"/>
    </source>
</evidence>
<dbReference type="Proteomes" id="UP001320702">
    <property type="component" value="Unassembled WGS sequence"/>
</dbReference>
<sequence>MPHFDPEIPNYVTDQCPPGDAQAPDGTFYRHVPGPTWTNDDFESDYRTNKKPLRPPEKCDSWACSIFDSWRTAEAMMARYKKFRRQGMWLEVQLQNHHGVVNHGSGHRDFWKYVGADVVSYCKVMP</sequence>
<dbReference type="RefSeq" id="WP_260278422.1">
    <property type="nucleotide sequence ID" value="NZ_JANAVZ010000013.1"/>
</dbReference>
<reference evidence="2 3" key="1">
    <citation type="submission" date="2022-04" db="EMBL/GenBank/DDBJ databases">
        <title>Paracoccus sp. YLB-12 draft genome sequence.</title>
        <authorList>
            <person name="Yu L."/>
        </authorList>
    </citation>
    <scope>NUCLEOTIDE SEQUENCE [LARGE SCALE GENOMIC DNA]</scope>
    <source>
        <strain evidence="2 3">YLB-12</strain>
    </source>
</reference>
<evidence type="ECO:0000313" key="3">
    <source>
        <dbReference type="Proteomes" id="UP001320702"/>
    </source>
</evidence>
<protein>
    <recommendedName>
        <fullName evidence="4">Tox-REase-5 domain-containing protein</fullName>
    </recommendedName>
</protein>